<keyword evidence="2" id="KW-0808">Transferase</keyword>
<keyword evidence="3" id="KW-1185">Reference proteome</keyword>
<proteinExistence type="predicted"/>
<comment type="caution">
    <text evidence="2">The sequence shown here is derived from an EMBL/GenBank/DDBJ whole genome shotgun (WGS) entry which is preliminary data.</text>
</comment>
<dbReference type="RefSeq" id="WP_106932398.1">
    <property type="nucleotide sequence ID" value="NZ_PYFT01000001.1"/>
</dbReference>
<organism evidence="2 3">
    <name type="scientific">Adhaeribacter arboris</name>
    <dbReference type="NCBI Taxonomy" id="2072846"/>
    <lineage>
        <taxon>Bacteria</taxon>
        <taxon>Pseudomonadati</taxon>
        <taxon>Bacteroidota</taxon>
        <taxon>Cytophagia</taxon>
        <taxon>Cytophagales</taxon>
        <taxon>Hymenobacteraceae</taxon>
        <taxon>Adhaeribacter</taxon>
    </lineage>
</organism>
<accession>A0A2T2YL47</accession>
<dbReference type="GO" id="GO:0032259">
    <property type="term" value="P:methylation"/>
    <property type="evidence" value="ECO:0007669"/>
    <property type="project" value="UniProtKB-KW"/>
</dbReference>
<dbReference type="OrthoDB" id="836632at2"/>
<protein>
    <submittedName>
        <fullName evidence="2">Class I SAM-dependent methyltransferase</fullName>
    </submittedName>
</protein>
<dbReference type="SUPFAM" id="SSF53335">
    <property type="entry name" value="S-adenosyl-L-methionine-dependent methyltransferases"/>
    <property type="match status" value="1"/>
</dbReference>
<evidence type="ECO:0000259" key="1">
    <source>
        <dbReference type="Pfam" id="PF13649"/>
    </source>
</evidence>
<dbReference type="InterPro" id="IPR029063">
    <property type="entry name" value="SAM-dependent_MTases_sf"/>
</dbReference>
<feature type="domain" description="Methyltransferase" evidence="1">
    <location>
        <begin position="41"/>
        <end position="138"/>
    </location>
</feature>
<name>A0A2T2YL47_9BACT</name>
<keyword evidence="2" id="KW-0489">Methyltransferase</keyword>
<dbReference type="AlphaFoldDB" id="A0A2T2YL47"/>
<dbReference type="CDD" id="cd02440">
    <property type="entry name" value="AdoMet_MTases"/>
    <property type="match status" value="1"/>
</dbReference>
<evidence type="ECO:0000313" key="3">
    <source>
        <dbReference type="Proteomes" id="UP000240357"/>
    </source>
</evidence>
<dbReference type="Gene3D" id="3.40.50.150">
    <property type="entry name" value="Vaccinia Virus protein VP39"/>
    <property type="match status" value="1"/>
</dbReference>
<evidence type="ECO:0000313" key="2">
    <source>
        <dbReference type="EMBL" id="PSR56220.1"/>
    </source>
</evidence>
<reference evidence="2 3" key="1">
    <citation type="submission" date="2018-03" db="EMBL/GenBank/DDBJ databases">
        <title>Adhaeribacter sp. HMF7605 Genome sequencing and assembly.</title>
        <authorList>
            <person name="Kang H."/>
            <person name="Kang J."/>
            <person name="Cha I."/>
            <person name="Kim H."/>
            <person name="Joh K."/>
        </authorList>
    </citation>
    <scope>NUCLEOTIDE SEQUENCE [LARGE SCALE GENOMIC DNA]</scope>
    <source>
        <strain evidence="2 3">HMF7605</strain>
    </source>
</reference>
<dbReference type="GO" id="GO:0008168">
    <property type="term" value="F:methyltransferase activity"/>
    <property type="evidence" value="ECO:0007669"/>
    <property type="project" value="UniProtKB-KW"/>
</dbReference>
<dbReference type="Pfam" id="PF13649">
    <property type="entry name" value="Methyltransf_25"/>
    <property type="match status" value="1"/>
</dbReference>
<gene>
    <name evidence="2" type="ORF">AHMF7605_23300</name>
</gene>
<dbReference type="InterPro" id="IPR041698">
    <property type="entry name" value="Methyltransf_25"/>
</dbReference>
<dbReference type="EMBL" id="PYFT01000001">
    <property type="protein sequence ID" value="PSR56220.1"/>
    <property type="molecule type" value="Genomic_DNA"/>
</dbReference>
<sequence length="219" mass="25519">MNASFDRVSWFYDPLARLVFGSAIRQSQVALLSFVPADASVLLVGGGTGWLLPDIVTLQIPLQITYLELSSRMLTRARKTCAGLPANQLQVTFRQGTEADLRADEKFNVIFTPFVLDLYPENLLIPMMQRLYQHLKPNSYWLVADFFIDQTRSRKEQWWQHNLTQAMYTFFGKLCNLQTHTLPHLDNLFQRLPGQLMYTKYFYSGFIRSQVYHFSFKDI</sequence>
<dbReference type="Proteomes" id="UP000240357">
    <property type="component" value="Unassembled WGS sequence"/>
</dbReference>